<accession>A0AAV0UFA1</accession>
<evidence type="ECO:0008006" key="3">
    <source>
        <dbReference type="Google" id="ProtNLM"/>
    </source>
</evidence>
<dbReference type="AlphaFoldDB" id="A0AAV0UFA1"/>
<gene>
    <name evidence="1" type="ORF">HBR001_LOCUS6510</name>
</gene>
<name>A0AAV0UFA1_HYABA</name>
<protein>
    <recommendedName>
        <fullName evidence="3">START domain-containing protein</fullName>
    </recommendedName>
</protein>
<evidence type="ECO:0000313" key="2">
    <source>
        <dbReference type="Proteomes" id="UP001162031"/>
    </source>
</evidence>
<organism evidence="1 2">
    <name type="scientific">Hyaloperonospora brassicae</name>
    <name type="common">Brassica downy mildew</name>
    <name type="synonym">Peronospora brassicae</name>
    <dbReference type="NCBI Taxonomy" id="162125"/>
    <lineage>
        <taxon>Eukaryota</taxon>
        <taxon>Sar</taxon>
        <taxon>Stramenopiles</taxon>
        <taxon>Oomycota</taxon>
        <taxon>Peronosporomycetes</taxon>
        <taxon>Peronosporales</taxon>
        <taxon>Peronosporaceae</taxon>
        <taxon>Hyaloperonospora</taxon>
    </lineage>
</organism>
<keyword evidence="2" id="KW-1185">Reference proteome</keyword>
<dbReference type="Proteomes" id="UP001162031">
    <property type="component" value="Unassembled WGS sequence"/>
</dbReference>
<reference evidence="1" key="1">
    <citation type="submission" date="2022-12" db="EMBL/GenBank/DDBJ databases">
        <authorList>
            <person name="Webb A."/>
        </authorList>
    </citation>
    <scope>NUCLEOTIDE SEQUENCE</scope>
    <source>
        <strain evidence="1">Hp1</strain>
    </source>
</reference>
<evidence type="ECO:0000313" key="1">
    <source>
        <dbReference type="EMBL" id="CAI5735502.1"/>
    </source>
</evidence>
<proteinExistence type="predicted"/>
<comment type="caution">
    <text evidence="1">The sequence shown here is derived from an EMBL/GenBank/DDBJ whole genome shotgun (WGS) entry which is preliminary data.</text>
</comment>
<dbReference type="EMBL" id="CANTFL010001264">
    <property type="protein sequence ID" value="CAI5735502.1"/>
    <property type="molecule type" value="Genomic_DNA"/>
</dbReference>
<sequence length="167" mass="18485">MMNADAQLEDLLQANGESHLYDQIIQLGHPPVTIWWQAIDGFIRAIETARAEAEAPGGETLPPDPLDLPVVVTVQKFKEAVLDYIKPHDNAHPLGTSCLLCSLPETVTVGYKLCALDNDPWVIRITAVHEPNMLPIASVFMPRGLRARALDQVTPRLKPHLRTSLWG</sequence>